<dbReference type="InterPro" id="IPR013341">
    <property type="entry name" value="Mandelate_racemase_N_dom"/>
</dbReference>
<dbReference type="InterPro" id="IPR036849">
    <property type="entry name" value="Enolase-like_C_sf"/>
</dbReference>
<dbReference type="OrthoDB" id="9802699at2"/>
<reference evidence="3 4" key="1">
    <citation type="submission" date="2013-01" db="EMBL/GenBank/DDBJ databases">
        <authorList>
            <person name="Fiebig A."/>
            <person name="Goeker M."/>
            <person name="Klenk H.-P.P."/>
        </authorList>
    </citation>
    <scope>NUCLEOTIDE SEQUENCE [LARGE SCALE GENOMIC DNA]</scope>
    <source>
        <strain evidence="3 4">DSM 24838</strain>
    </source>
</reference>
<dbReference type="Pfam" id="PF02746">
    <property type="entry name" value="MR_MLE_N"/>
    <property type="match status" value="1"/>
</dbReference>
<keyword evidence="1" id="KW-0456">Lyase</keyword>
<dbReference type="GO" id="GO:0009063">
    <property type="term" value="P:amino acid catabolic process"/>
    <property type="evidence" value="ECO:0007669"/>
    <property type="project" value="InterPro"/>
</dbReference>
<dbReference type="InterPro" id="IPR018110">
    <property type="entry name" value="Mandel_Rmase/mucon_lact_enz_CS"/>
</dbReference>
<evidence type="ECO:0000313" key="3">
    <source>
        <dbReference type="EMBL" id="KIQ69404.1"/>
    </source>
</evidence>
<dbReference type="SFLD" id="SFLDS00001">
    <property type="entry name" value="Enolase"/>
    <property type="match status" value="1"/>
</dbReference>
<evidence type="ECO:0000256" key="1">
    <source>
        <dbReference type="ARBA" id="ARBA00023239"/>
    </source>
</evidence>
<dbReference type="SUPFAM" id="SSF51604">
    <property type="entry name" value="Enolase C-terminal domain-like"/>
    <property type="match status" value="1"/>
</dbReference>
<dbReference type="InterPro" id="IPR029065">
    <property type="entry name" value="Enolase_C-like"/>
</dbReference>
<sequence length="401" mass="44689">MRIVDLRCALIGRHPIVRIVTDENIHGLGEVEFTKPYIKPWVLHFREALIGEDPTDVERCMLKIRQRGSFKPHGAAVSAIEHALWDIAGKAANVPVYKLLGGKVRDRVRCYNGNRRQKRTGDRPEDYAADVKWMMEQPEGFFMVKQGIGFHSGMKDSVEGFHYGVTQTGAGYHGAMDQGQISERGMAHMIDCVAAMKEVLGDRVSLALDCGPGWFLNDAIRFARTVEPYNLMWVEDMLTGDYVPWVNPQAYRELTMSTSTPIHTGEQIYLRHNFKELIETQAVRVIGPDPADIGGIAELKWVTEHAYMHSIMMAPHGTANGLLGLGALVNVCATLPANFIAFEYPTASEPWWPDIITGLPERIVTDSMVDLLPAPGLGLDIDPGAARPYLAEEDEGFFDRV</sequence>
<proteinExistence type="predicted"/>
<dbReference type="SFLD" id="SFLDG00179">
    <property type="entry name" value="mandelate_racemase"/>
    <property type="match status" value="1"/>
</dbReference>
<dbReference type="eggNOG" id="COG4948">
    <property type="taxonomic scope" value="Bacteria"/>
</dbReference>
<dbReference type="RefSeq" id="WP_018303538.1">
    <property type="nucleotide sequence ID" value="NZ_KB902299.1"/>
</dbReference>
<comment type="caution">
    <text evidence="3">The sequence shown here is derived from an EMBL/GenBank/DDBJ whole genome shotgun (WGS) entry which is preliminary data.</text>
</comment>
<dbReference type="Pfam" id="PF13378">
    <property type="entry name" value="MR_MLE_C"/>
    <property type="match status" value="1"/>
</dbReference>
<dbReference type="GO" id="GO:0016829">
    <property type="term" value="F:lyase activity"/>
    <property type="evidence" value="ECO:0007669"/>
    <property type="project" value="UniProtKB-KW"/>
</dbReference>
<dbReference type="STRING" id="1123501.Wenmar_01766"/>
<feature type="domain" description="Mandelate racemase/muconate lactonizing enzyme C-terminal" evidence="2">
    <location>
        <begin position="124"/>
        <end position="261"/>
    </location>
</feature>
<dbReference type="Gene3D" id="3.30.390.10">
    <property type="entry name" value="Enolase-like, N-terminal domain"/>
    <property type="match status" value="1"/>
</dbReference>
<dbReference type="PANTHER" id="PTHR48080:SF2">
    <property type="entry name" value="D-GALACTONATE DEHYDRATASE"/>
    <property type="match status" value="1"/>
</dbReference>
<dbReference type="EMBL" id="AONG01000009">
    <property type="protein sequence ID" value="KIQ69404.1"/>
    <property type="molecule type" value="Genomic_DNA"/>
</dbReference>
<evidence type="ECO:0000313" key="4">
    <source>
        <dbReference type="Proteomes" id="UP000035100"/>
    </source>
</evidence>
<dbReference type="SUPFAM" id="SSF54826">
    <property type="entry name" value="Enolase N-terminal domain-like"/>
    <property type="match status" value="1"/>
</dbReference>
<dbReference type="InterPro" id="IPR029017">
    <property type="entry name" value="Enolase-like_N"/>
</dbReference>
<dbReference type="Gene3D" id="3.20.20.120">
    <property type="entry name" value="Enolase-like C-terminal domain"/>
    <property type="match status" value="1"/>
</dbReference>
<dbReference type="CDD" id="cd03316">
    <property type="entry name" value="MR_like"/>
    <property type="match status" value="1"/>
</dbReference>
<dbReference type="PATRIC" id="fig|1123501.6.peg.1857"/>
<protein>
    <submittedName>
        <fullName evidence="3">L-alanine-DL-glutamate epimerase</fullName>
    </submittedName>
</protein>
<dbReference type="InterPro" id="IPR013342">
    <property type="entry name" value="Mandelate_racemase_C"/>
</dbReference>
<organism evidence="3 4">
    <name type="scientific">Wenxinia marina DSM 24838</name>
    <dbReference type="NCBI Taxonomy" id="1123501"/>
    <lineage>
        <taxon>Bacteria</taxon>
        <taxon>Pseudomonadati</taxon>
        <taxon>Pseudomonadota</taxon>
        <taxon>Alphaproteobacteria</taxon>
        <taxon>Rhodobacterales</taxon>
        <taxon>Roseobacteraceae</taxon>
        <taxon>Wenxinia</taxon>
    </lineage>
</organism>
<dbReference type="SMART" id="SM00922">
    <property type="entry name" value="MR_MLE"/>
    <property type="match status" value="1"/>
</dbReference>
<keyword evidence="4" id="KW-1185">Reference proteome</keyword>
<dbReference type="Proteomes" id="UP000035100">
    <property type="component" value="Unassembled WGS sequence"/>
</dbReference>
<dbReference type="GO" id="GO:0000287">
    <property type="term" value="F:magnesium ion binding"/>
    <property type="evidence" value="ECO:0007669"/>
    <property type="project" value="UniProtKB-ARBA"/>
</dbReference>
<evidence type="ECO:0000259" key="2">
    <source>
        <dbReference type="SMART" id="SM00922"/>
    </source>
</evidence>
<dbReference type="AlphaFoldDB" id="A0A0D0Q4E0"/>
<dbReference type="InterPro" id="IPR034593">
    <property type="entry name" value="DgoD-like"/>
</dbReference>
<accession>A0A0D0Q4E0</accession>
<dbReference type="PROSITE" id="PS00908">
    <property type="entry name" value="MR_MLE_1"/>
    <property type="match status" value="1"/>
</dbReference>
<gene>
    <name evidence="3" type="ORF">Wenmar_01766</name>
</gene>
<name>A0A0D0Q4E0_9RHOB</name>
<dbReference type="PANTHER" id="PTHR48080">
    <property type="entry name" value="D-GALACTONATE DEHYDRATASE-RELATED"/>
    <property type="match status" value="1"/>
</dbReference>